<dbReference type="PANTHER" id="PTHR12968:SF4">
    <property type="entry name" value="TECTONIC-LIKE COMPLEX MEMBER MKS1"/>
    <property type="match status" value="1"/>
</dbReference>
<dbReference type="EMBL" id="JAZGQO010000002">
    <property type="protein sequence ID" value="KAK6190593.1"/>
    <property type="molecule type" value="Genomic_DNA"/>
</dbReference>
<organism evidence="6 8">
    <name type="scientific">Patella caerulea</name>
    <name type="common">Rayed Mediterranean limpet</name>
    <dbReference type="NCBI Taxonomy" id="87958"/>
    <lineage>
        <taxon>Eukaryota</taxon>
        <taxon>Metazoa</taxon>
        <taxon>Spiralia</taxon>
        <taxon>Lophotrochozoa</taxon>
        <taxon>Mollusca</taxon>
        <taxon>Gastropoda</taxon>
        <taxon>Patellogastropoda</taxon>
        <taxon>Patelloidea</taxon>
        <taxon>Patellidae</taxon>
        <taxon>Patella</taxon>
    </lineage>
</organism>
<evidence type="ECO:0000256" key="1">
    <source>
        <dbReference type="ARBA" id="ARBA00004120"/>
    </source>
</evidence>
<evidence type="ECO:0000256" key="3">
    <source>
        <dbReference type="ARBA" id="ARBA00022794"/>
    </source>
</evidence>
<evidence type="ECO:0000256" key="4">
    <source>
        <dbReference type="ARBA" id="ARBA00023212"/>
    </source>
</evidence>
<gene>
    <name evidence="7" type="ORF">SNE40_002424</name>
    <name evidence="6" type="ORF">SNE40_006396</name>
</gene>
<dbReference type="GO" id="GO:0060271">
    <property type="term" value="P:cilium assembly"/>
    <property type="evidence" value="ECO:0007669"/>
    <property type="project" value="TreeGrafter"/>
</dbReference>
<keyword evidence="4" id="KW-0206">Cytoskeleton</keyword>
<dbReference type="GO" id="GO:0036038">
    <property type="term" value="C:MKS complex"/>
    <property type="evidence" value="ECO:0007669"/>
    <property type="project" value="TreeGrafter"/>
</dbReference>
<dbReference type="AlphaFoldDB" id="A0AAN8Q639"/>
<keyword evidence="2" id="KW-0963">Cytoplasm</keyword>
<evidence type="ECO:0000313" key="6">
    <source>
        <dbReference type="EMBL" id="KAK6183795.1"/>
    </source>
</evidence>
<dbReference type="EMBL" id="JAZGQO010000006">
    <property type="protein sequence ID" value="KAK6183795.1"/>
    <property type="molecule type" value="Genomic_DNA"/>
</dbReference>
<protein>
    <recommendedName>
        <fullName evidence="9">Meckel syndrome type 1 protein</fullName>
    </recommendedName>
</protein>
<keyword evidence="8" id="KW-1185">Reference proteome</keyword>
<sequence length="552" mass="64768">MADLYEPDIGTAYYRTNDPLKNLRFRVRLKRVTSVSIVPQAQAENEGNLELQDFKEDQLQTDEEEQIFLWQQKIFGQREIELYQNPENCHNVMDKKYHDDVKKLLEKEVPSNRIFSYVDHDSFSHQDETLNFMTTSPKEKPTLLAKNMAHIRRRRIGGRQVKERERGIIPKINIIEPRPSEEMKAKNHVEAPPIQVMYIMADLSPKEQPTSEEHEYILCMLHIDANGVISVRPDFNRGRKAYIIETISLGRERYEYTIEHASKPMNRLEQDKELKMYREVYNRHKDFLQACVGQEFELPPPDVLRLVVYGEVEMAKNFEFDDIYLQFFVDLPKDWYAERHQQLSWVTQTCRTKSVKQESVAHFGFPFQVELFYKREFVKEEEKDLLPHFPVIYVEVLSLDSWQRYRTEGYTYFQLPGKPGTSVETSDCWRPAQKSVVSQLRRFFIGGSPELEFPTYTGIPSTFDGSHLSKFGFRTETTGSITMRFNTMLQSRLFMEKKSTKKSLGALLDNLGITSQQASVTSVIEAFKKARRKMLHARESATRDLLKDTRTT</sequence>
<dbReference type="PROSITE" id="PS51381">
    <property type="entry name" value="C2_B9"/>
    <property type="match status" value="1"/>
</dbReference>
<evidence type="ECO:0000313" key="8">
    <source>
        <dbReference type="Proteomes" id="UP001347796"/>
    </source>
</evidence>
<comment type="caution">
    <text evidence="6">The sequence shown here is derived from an EMBL/GenBank/DDBJ whole genome shotgun (WGS) entry which is preliminary data.</text>
</comment>
<accession>A0AAN8Q639</accession>
<dbReference type="InterPro" id="IPR010796">
    <property type="entry name" value="C2_B9-type_dom"/>
</dbReference>
<evidence type="ECO:0000256" key="5">
    <source>
        <dbReference type="ARBA" id="ARBA00023273"/>
    </source>
</evidence>
<keyword evidence="5" id="KW-0966">Cell projection</keyword>
<keyword evidence="3" id="KW-0970">Cilium biogenesis/degradation</keyword>
<comment type="subcellular location">
    <subcellularLocation>
        <location evidence="1">Cytoplasm</location>
        <location evidence="1">Cytoskeleton</location>
        <location evidence="1">Cilium basal body</location>
    </subcellularLocation>
</comment>
<dbReference type="PANTHER" id="PTHR12968">
    <property type="entry name" value="B9 DOMAIN-CONTAINING"/>
    <property type="match status" value="1"/>
</dbReference>
<evidence type="ECO:0000256" key="2">
    <source>
        <dbReference type="ARBA" id="ARBA00022490"/>
    </source>
</evidence>
<dbReference type="Pfam" id="PF07162">
    <property type="entry name" value="B9-C2"/>
    <property type="match status" value="1"/>
</dbReference>
<dbReference type="Proteomes" id="UP001347796">
    <property type="component" value="Unassembled WGS sequence"/>
</dbReference>
<evidence type="ECO:0000313" key="7">
    <source>
        <dbReference type="EMBL" id="KAK6190593.1"/>
    </source>
</evidence>
<proteinExistence type="predicted"/>
<reference evidence="6 8" key="1">
    <citation type="submission" date="2024-01" db="EMBL/GenBank/DDBJ databases">
        <title>The genome of the rayed Mediterranean limpet Patella caerulea (Linnaeus, 1758).</title>
        <authorList>
            <person name="Anh-Thu Weber A."/>
            <person name="Halstead-Nussloch G."/>
        </authorList>
    </citation>
    <scope>NUCLEOTIDE SEQUENCE [LARGE SCALE GENOMIC DNA]</scope>
    <source>
        <strain evidence="6">AATW-2023a</strain>
        <tissue evidence="6">Whole specimen</tissue>
    </source>
</reference>
<evidence type="ECO:0008006" key="9">
    <source>
        <dbReference type="Google" id="ProtNLM"/>
    </source>
</evidence>
<name>A0AAN8Q639_PATCE</name>